<dbReference type="EMBL" id="JANRMS010004399">
    <property type="protein sequence ID" value="KAJ3509125.1"/>
    <property type="molecule type" value="Genomic_DNA"/>
</dbReference>
<evidence type="ECO:0000313" key="2">
    <source>
        <dbReference type="Proteomes" id="UP001148629"/>
    </source>
</evidence>
<organism evidence="1 2">
    <name type="scientific">Fusarium decemcellulare</name>
    <dbReference type="NCBI Taxonomy" id="57161"/>
    <lineage>
        <taxon>Eukaryota</taxon>
        <taxon>Fungi</taxon>
        <taxon>Dikarya</taxon>
        <taxon>Ascomycota</taxon>
        <taxon>Pezizomycotina</taxon>
        <taxon>Sordariomycetes</taxon>
        <taxon>Hypocreomycetidae</taxon>
        <taxon>Hypocreales</taxon>
        <taxon>Nectriaceae</taxon>
        <taxon>Fusarium</taxon>
        <taxon>Fusarium decemcellulare species complex</taxon>
    </lineage>
</organism>
<gene>
    <name evidence="1" type="ORF">NM208_g15713</name>
</gene>
<evidence type="ECO:0000313" key="1">
    <source>
        <dbReference type="EMBL" id="KAJ3509125.1"/>
    </source>
</evidence>
<proteinExistence type="predicted"/>
<reference evidence="1" key="1">
    <citation type="submission" date="2022-08" db="EMBL/GenBank/DDBJ databases">
        <title>Genome Sequence of Fusarium decemcellulare.</title>
        <authorList>
            <person name="Buettner E."/>
        </authorList>
    </citation>
    <scope>NUCLEOTIDE SEQUENCE</scope>
    <source>
        <strain evidence="1">Babe19</strain>
    </source>
</reference>
<comment type="caution">
    <text evidence="1">The sequence shown here is derived from an EMBL/GenBank/DDBJ whole genome shotgun (WGS) entry which is preliminary data.</text>
</comment>
<protein>
    <submittedName>
        <fullName evidence="1">Uncharacterized protein</fullName>
    </submittedName>
</protein>
<dbReference type="Proteomes" id="UP001148629">
    <property type="component" value="Unassembled WGS sequence"/>
</dbReference>
<accession>A0ACC1RE35</accession>
<keyword evidence="2" id="KW-1185">Reference proteome</keyword>
<sequence>MTYPAPDLLKTSLFFGCKAEGFFYKLNAFSEKFPNTTGEQILAGEFLLCQGIRFAFDVRHPFRALEGAILELRRKMPDEEIRINTAHVRAREILKFSPLVTDAYFHYTPSQIMMAALSIVDSGLVDALIPGPVQNGDAAQESAFASMRDKIMGTIESCRKMLEEEPPERMTSYWGLPETIKAMKPLRKKLQKCRDPDRANLVNLQRARREQAMNKEKKVEANQDGSVFGDELTRETKRVKLENADPFGPPLDDACISSTLRLKPIGCRNEFSDLGRQQDALKVGRRAIQLDPNNWLDRSTSWPRDFCIPLELGKPWLVSQGPPQLRRGTTHGKAEMPS</sequence>
<name>A0ACC1RE35_9HYPO</name>